<name>A0A7J5XA06_DISMA</name>
<keyword evidence="2" id="KW-1185">Reference proteome</keyword>
<dbReference type="Proteomes" id="UP000518266">
    <property type="component" value="Unassembled WGS sequence"/>
</dbReference>
<dbReference type="InterPro" id="IPR039225">
    <property type="entry name" value="AHDC1"/>
</dbReference>
<dbReference type="EMBL" id="JAAKFY010000026">
    <property type="protein sequence ID" value="KAF3833822.1"/>
    <property type="molecule type" value="Genomic_DNA"/>
</dbReference>
<proteinExistence type="predicted"/>
<evidence type="ECO:0000313" key="1">
    <source>
        <dbReference type="EMBL" id="KAF3833822.1"/>
    </source>
</evidence>
<sequence>MAQRAAAQLPFTNTSTIAAASLAVKQEPLPDLGGSGSNNRRRGRFVGVRKIVVKVARIPVNLSRRQKSYKISNMETVRDKATTVAWMAQRWLENRPHFSE</sequence>
<accession>A0A7J5XA06</accession>
<dbReference type="AlphaFoldDB" id="A0A7J5XA06"/>
<reference evidence="1 2" key="1">
    <citation type="submission" date="2020-03" db="EMBL/GenBank/DDBJ databases">
        <title>Dissostichus mawsoni Genome sequencing and assembly.</title>
        <authorList>
            <person name="Park H."/>
        </authorList>
    </citation>
    <scope>NUCLEOTIDE SEQUENCE [LARGE SCALE GENOMIC DNA]</scope>
    <source>
        <strain evidence="1">DM0001</strain>
        <tissue evidence="1">Muscle</tissue>
    </source>
</reference>
<organism evidence="1 2">
    <name type="scientific">Dissostichus mawsoni</name>
    <name type="common">Antarctic cod</name>
    <dbReference type="NCBI Taxonomy" id="36200"/>
    <lineage>
        <taxon>Eukaryota</taxon>
        <taxon>Metazoa</taxon>
        <taxon>Chordata</taxon>
        <taxon>Craniata</taxon>
        <taxon>Vertebrata</taxon>
        <taxon>Euteleostomi</taxon>
        <taxon>Actinopterygii</taxon>
        <taxon>Neopterygii</taxon>
        <taxon>Teleostei</taxon>
        <taxon>Neoteleostei</taxon>
        <taxon>Acanthomorphata</taxon>
        <taxon>Eupercaria</taxon>
        <taxon>Perciformes</taxon>
        <taxon>Notothenioidei</taxon>
        <taxon>Nototheniidae</taxon>
        <taxon>Dissostichus</taxon>
    </lineage>
</organism>
<protein>
    <submittedName>
        <fullName evidence="1">Uncharacterized protein</fullName>
    </submittedName>
</protein>
<evidence type="ECO:0000313" key="2">
    <source>
        <dbReference type="Proteomes" id="UP000518266"/>
    </source>
</evidence>
<gene>
    <name evidence="1" type="ORF">F7725_025026</name>
</gene>
<comment type="caution">
    <text evidence="1">The sequence shown here is derived from an EMBL/GenBank/DDBJ whole genome shotgun (WGS) entry which is preliminary data.</text>
</comment>
<dbReference type="PANTHER" id="PTHR15617">
    <property type="entry name" value="TRANSCRIPTION FACTOR GIBBIN"/>
    <property type="match status" value="1"/>
</dbReference>
<dbReference type="PANTHER" id="PTHR15617:SF1">
    <property type="entry name" value="TRANSCRIPTION FACTOR GIBBIN"/>
    <property type="match status" value="1"/>
</dbReference>